<dbReference type="AlphaFoldDB" id="A0A1D3DLT9"/>
<dbReference type="STRING" id="1306406.J116_001150"/>
<protein>
    <submittedName>
        <fullName evidence="2">Uncharacterized protein</fullName>
    </submittedName>
</protein>
<dbReference type="RefSeq" id="WP_023591204.1">
    <property type="nucleotide sequence ID" value="NZ_ASHX02000001.1"/>
</dbReference>
<dbReference type="Proteomes" id="UP000095329">
    <property type="component" value="Unassembled WGS sequence"/>
</dbReference>
<accession>A0A1D3DLT9</accession>
<dbReference type="EMBL" id="ASHX02000001">
    <property type="protein sequence ID" value="OEJ93289.1"/>
    <property type="molecule type" value="Genomic_DNA"/>
</dbReference>
<comment type="caution">
    <text evidence="2">The sequence shown here is derived from an EMBL/GenBank/DDBJ whole genome shotgun (WGS) entry which is preliminary data.</text>
</comment>
<gene>
    <name evidence="2" type="ORF">J116_001150</name>
</gene>
<evidence type="ECO:0000256" key="1">
    <source>
        <dbReference type="SAM" id="MobiDB-lite"/>
    </source>
</evidence>
<evidence type="ECO:0000313" key="3">
    <source>
        <dbReference type="Proteomes" id="UP000095329"/>
    </source>
</evidence>
<organism evidence="2 3">
    <name type="scientific">Streptomyces thermolilacinus SPC6</name>
    <dbReference type="NCBI Taxonomy" id="1306406"/>
    <lineage>
        <taxon>Bacteria</taxon>
        <taxon>Bacillati</taxon>
        <taxon>Actinomycetota</taxon>
        <taxon>Actinomycetes</taxon>
        <taxon>Kitasatosporales</taxon>
        <taxon>Streptomycetaceae</taxon>
        <taxon>Streptomyces</taxon>
    </lineage>
</organism>
<sequence>MRSYALVRTASLAVLPPLVLPLAVLAVVFAQLLVIGAPAQSLAPAPYAGAGASGVHVTASTPQEAGTERRECEHPDAVLRDAPRGRDRYRPGAQTPLLPPATRTACASQATDDRFRAGASPLPRRERPRNTTRALAHLQVFRC</sequence>
<feature type="region of interest" description="Disordered" evidence="1">
    <location>
        <begin position="51"/>
        <end position="131"/>
    </location>
</feature>
<reference evidence="2 3" key="1">
    <citation type="journal article" date="2013" name="Genome Announc.">
        <title>Genome Sequence of Streptomyces violaceusniger Strain SPC6, a Halotolerant Streptomycete That Exhibits Rapid Growth and Development.</title>
        <authorList>
            <person name="Chen X."/>
            <person name="Zhang B."/>
            <person name="Zhang W."/>
            <person name="Wu X."/>
            <person name="Zhang M."/>
            <person name="Chen T."/>
            <person name="Liu G."/>
            <person name="Dyson P."/>
        </authorList>
    </citation>
    <scope>NUCLEOTIDE SEQUENCE [LARGE SCALE GENOMIC DNA]</scope>
    <source>
        <strain evidence="2 3">SPC6</strain>
    </source>
</reference>
<proteinExistence type="predicted"/>
<name>A0A1D3DLT9_9ACTN</name>
<feature type="compositionally biased region" description="Basic and acidic residues" evidence="1">
    <location>
        <begin position="66"/>
        <end position="90"/>
    </location>
</feature>
<evidence type="ECO:0000313" key="2">
    <source>
        <dbReference type="EMBL" id="OEJ93289.1"/>
    </source>
</evidence>
<keyword evidence="3" id="KW-1185">Reference proteome</keyword>